<keyword evidence="5" id="KW-0808">Transferase</keyword>
<evidence type="ECO:0000256" key="1">
    <source>
        <dbReference type="ARBA" id="ARBA00022898"/>
    </source>
</evidence>
<dbReference type="PANTHER" id="PTHR30244">
    <property type="entry name" value="TRANSAMINASE"/>
    <property type="match status" value="1"/>
</dbReference>
<comment type="caution">
    <text evidence="5">The sequence shown here is derived from an EMBL/GenBank/DDBJ whole genome shotgun (WGS) entry which is preliminary data.</text>
</comment>
<keyword evidence="6" id="KW-1185">Reference proteome</keyword>
<reference evidence="6" key="1">
    <citation type="journal article" date="2019" name="Int. J. Syst. Evol. Microbiol.">
        <title>The Global Catalogue of Microorganisms (GCM) 10K type strain sequencing project: providing services to taxonomists for standard genome sequencing and annotation.</title>
        <authorList>
            <consortium name="The Broad Institute Genomics Platform"/>
            <consortium name="The Broad Institute Genome Sequencing Center for Infectious Disease"/>
            <person name="Wu L."/>
            <person name="Ma J."/>
        </authorList>
    </citation>
    <scope>NUCLEOTIDE SEQUENCE [LARGE SCALE GENOMIC DNA]</scope>
    <source>
        <strain evidence="6">JCM 18410</strain>
    </source>
</reference>
<dbReference type="Gene3D" id="3.40.640.10">
    <property type="entry name" value="Type I PLP-dependent aspartate aminotransferase-like (Major domain)"/>
    <property type="match status" value="1"/>
</dbReference>
<dbReference type="SUPFAM" id="SSF53383">
    <property type="entry name" value="PLP-dependent transferases"/>
    <property type="match status" value="1"/>
</dbReference>
<sequence length="392" mass="42263">MMSVSTHTATPVAPKTGTPEAIPLVRPTVEPDSTLLSRMDDVLRSGMLTNGAWVKRFEEAAAAYLGVRNVVAVSNCTAGLMLVLRSVGRAREVVLPSFTFMATGHVAHWNAQNVLFADSDPHTWTIDPADCAGRTSTADAVVGMHTFGTPCDVNALERSAGARQVPVILDAAHGFGSRYPDGAMVGTKGLAEVFSLSPTKPLSAGEGGLVTTDDDNLAQELRIGRDYGNPGDYDARFAGLNARMPELSALVGLSALERFPHWLERRMSLVQRYRDNLADLPGLTFQQVPEGARSSYKDLGVQVDPDTFGLDRTALARLLSAEGISSRSYFDPPLHRQTAYRGDFAPPALPVTDRLAARMITLPLYSHMPEDDVDRVCDAVRRAHVDGSPHAV</sequence>
<evidence type="ECO:0000256" key="3">
    <source>
        <dbReference type="RuleBase" id="RU004508"/>
    </source>
</evidence>
<protein>
    <submittedName>
        <fullName evidence="5">DegT/DnrJ/EryC1/StrS family aminotransferase</fullName>
    </submittedName>
</protein>
<dbReference type="Pfam" id="PF01041">
    <property type="entry name" value="DegT_DnrJ_EryC1"/>
    <property type="match status" value="1"/>
</dbReference>
<dbReference type="PANTHER" id="PTHR30244:SF9">
    <property type="entry name" value="PROTEIN RV3402C"/>
    <property type="match status" value="1"/>
</dbReference>
<dbReference type="EMBL" id="BAABKC010000128">
    <property type="protein sequence ID" value="GAA5078385.1"/>
    <property type="molecule type" value="Genomic_DNA"/>
</dbReference>
<proteinExistence type="inferred from homology"/>
<comment type="similarity">
    <text evidence="2 3">Belongs to the DegT/DnrJ/EryC1 family.</text>
</comment>
<evidence type="ECO:0000256" key="4">
    <source>
        <dbReference type="SAM" id="MobiDB-lite"/>
    </source>
</evidence>
<dbReference type="CDD" id="cd00616">
    <property type="entry name" value="AHBA_syn"/>
    <property type="match status" value="1"/>
</dbReference>
<keyword evidence="5" id="KW-0032">Aminotransferase</keyword>
<keyword evidence="1 3" id="KW-0663">Pyridoxal phosphate</keyword>
<dbReference type="InterPro" id="IPR015424">
    <property type="entry name" value="PyrdxlP-dep_Trfase"/>
</dbReference>
<dbReference type="InterPro" id="IPR015422">
    <property type="entry name" value="PyrdxlP-dep_Trfase_small"/>
</dbReference>
<evidence type="ECO:0000313" key="5">
    <source>
        <dbReference type="EMBL" id="GAA5078385.1"/>
    </source>
</evidence>
<dbReference type="InterPro" id="IPR015421">
    <property type="entry name" value="PyrdxlP-dep_Trfase_major"/>
</dbReference>
<dbReference type="Proteomes" id="UP001500124">
    <property type="component" value="Unassembled WGS sequence"/>
</dbReference>
<dbReference type="Gene3D" id="3.90.1150.10">
    <property type="entry name" value="Aspartate Aminotransferase, domain 1"/>
    <property type="match status" value="1"/>
</dbReference>
<evidence type="ECO:0000256" key="2">
    <source>
        <dbReference type="ARBA" id="ARBA00037999"/>
    </source>
</evidence>
<dbReference type="PIRSF" id="PIRSF000390">
    <property type="entry name" value="PLP_StrS"/>
    <property type="match status" value="1"/>
</dbReference>
<name>A0ABP9LKM9_9ACTN</name>
<organism evidence="5 6">
    <name type="scientific">Streptomyces similanensis</name>
    <dbReference type="NCBI Taxonomy" id="1274988"/>
    <lineage>
        <taxon>Bacteria</taxon>
        <taxon>Bacillati</taxon>
        <taxon>Actinomycetota</taxon>
        <taxon>Actinomycetes</taxon>
        <taxon>Kitasatosporales</taxon>
        <taxon>Streptomycetaceae</taxon>
        <taxon>Streptomyces</taxon>
    </lineage>
</organism>
<dbReference type="GO" id="GO:0008483">
    <property type="term" value="F:transaminase activity"/>
    <property type="evidence" value="ECO:0007669"/>
    <property type="project" value="UniProtKB-KW"/>
</dbReference>
<dbReference type="InterPro" id="IPR000653">
    <property type="entry name" value="DegT/StrS_aminotransferase"/>
</dbReference>
<gene>
    <name evidence="5" type="ORF">GCM10023336_70000</name>
</gene>
<evidence type="ECO:0000313" key="6">
    <source>
        <dbReference type="Proteomes" id="UP001500124"/>
    </source>
</evidence>
<accession>A0ABP9LKM9</accession>
<feature type="region of interest" description="Disordered" evidence="4">
    <location>
        <begin position="1"/>
        <end position="24"/>
    </location>
</feature>